<dbReference type="SUPFAM" id="SSF69318">
    <property type="entry name" value="Integrin alpha N-terminal domain"/>
    <property type="match status" value="1"/>
</dbReference>
<keyword evidence="1 2" id="KW-0732">Signal</keyword>
<keyword evidence="4" id="KW-1185">Reference proteome</keyword>
<name>A0ABY6QV22_9ACTN</name>
<feature type="chain" id="PRO_5046486969" evidence="2">
    <location>
        <begin position="35"/>
        <end position="305"/>
    </location>
</feature>
<dbReference type="RefSeq" id="WP_267258562.1">
    <property type="nucleotide sequence ID" value="NZ_CP084204.1"/>
</dbReference>
<dbReference type="InterPro" id="IPR028994">
    <property type="entry name" value="Integrin_alpha_N"/>
</dbReference>
<organism evidence="3 4">
    <name type="scientific">Streptomyces tanashiensis</name>
    <dbReference type="NCBI Taxonomy" id="67367"/>
    <lineage>
        <taxon>Bacteria</taxon>
        <taxon>Bacillati</taxon>
        <taxon>Actinomycetota</taxon>
        <taxon>Actinomycetes</taxon>
        <taxon>Kitasatosporales</taxon>
        <taxon>Streptomycetaceae</taxon>
        <taxon>Streptomyces</taxon>
    </lineage>
</organism>
<dbReference type="EMBL" id="CP084204">
    <property type="protein sequence ID" value="UZX21064.1"/>
    <property type="molecule type" value="Genomic_DNA"/>
</dbReference>
<dbReference type="GeneID" id="95599812"/>
<dbReference type="Gene3D" id="2.115.10.10">
    <property type="entry name" value="Tachylectin 2"/>
    <property type="match status" value="1"/>
</dbReference>
<reference evidence="3" key="1">
    <citation type="submission" date="2021-09" db="EMBL/GenBank/DDBJ databases">
        <title>Complete genome sequence and metabolic characterization of Streptomyces tanashiensis DSM 731 the producer of antibacterial Kalafungin and diverse secondary metabolites.</title>
        <authorList>
            <person name="Abbasi M.N."/>
            <person name="Anwar M.N."/>
            <person name="Alam K."/>
            <person name="Shoaib M."/>
            <person name="Lin Z."/>
            <person name="Hayat M."/>
            <person name="Ali M.I."/>
            <person name="Malik H.M.T."/>
            <person name="Ahmed I."/>
            <person name="Li A."/>
            <person name="Hailong Wang H."/>
            <person name="Zhang Y."/>
        </authorList>
    </citation>
    <scope>NUCLEOTIDE SEQUENCE</scope>
    <source>
        <strain evidence="3">Kala</strain>
    </source>
</reference>
<feature type="signal peptide" evidence="2">
    <location>
        <begin position="1"/>
        <end position="34"/>
    </location>
</feature>
<evidence type="ECO:0000256" key="1">
    <source>
        <dbReference type="ARBA" id="ARBA00022729"/>
    </source>
</evidence>
<dbReference type="Proteomes" id="UP001164506">
    <property type="component" value="Chromosome"/>
</dbReference>
<evidence type="ECO:0000313" key="3">
    <source>
        <dbReference type="EMBL" id="UZX21064.1"/>
    </source>
</evidence>
<dbReference type="InterPro" id="IPR013517">
    <property type="entry name" value="FG-GAP"/>
</dbReference>
<sequence>MANSSGLNRTGILSRVTVAAIAAALVGTTTAAVAADAPQERTASAVQQSAPKASAFAAASTSDAPVNALYGVDSRGDMYGYPPNGNGGLDARLYSGYGWSNAKFITQVDQNNDGNSDGIWDVTAGRLSYMPFDGDSYTVGNGWSIYNKVLSTGQLGGGTADDLLARDSYGTLWLYLGYGNGKVTTRYKVGGGWGAYNQIAGKGDLSGDGKDDIVARDGSGTLWLYRGTGNYKAPFATRTKIGGGWQVYNNIVSVGDIDIDGITDVIARDGAGALWLYKGTANGNAPFKPRVKIGTNGWNTYRLMF</sequence>
<evidence type="ECO:0000313" key="4">
    <source>
        <dbReference type="Proteomes" id="UP001164506"/>
    </source>
</evidence>
<dbReference type="PANTHER" id="PTHR46580:SF4">
    <property type="entry name" value="ATP_GTP-BINDING PROTEIN"/>
    <property type="match status" value="1"/>
</dbReference>
<gene>
    <name evidence="3" type="ORF">LDH80_10195</name>
</gene>
<evidence type="ECO:0000256" key="2">
    <source>
        <dbReference type="SAM" id="SignalP"/>
    </source>
</evidence>
<proteinExistence type="predicted"/>
<dbReference type="PANTHER" id="PTHR46580">
    <property type="entry name" value="SENSOR KINASE-RELATED"/>
    <property type="match status" value="1"/>
</dbReference>
<protein>
    <submittedName>
        <fullName evidence="3">VCBS repeat-containing protein</fullName>
    </submittedName>
</protein>
<dbReference type="Pfam" id="PF13517">
    <property type="entry name" value="FG-GAP_3"/>
    <property type="match status" value="1"/>
</dbReference>
<accession>A0ABY6QV22</accession>